<proteinExistence type="predicted"/>
<evidence type="ECO:0000259" key="5">
    <source>
        <dbReference type="PROSITE" id="PS51900"/>
    </source>
</evidence>
<keyword evidence="7" id="KW-1185">Reference proteome</keyword>
<dbReference type="Proteomes" id="UP000679749">
    <property type="component" value="Unassembled WGS sequence"/>
</dbReference>
<feature type="domain" description="Tyr recombinase" evidence="4">
    <location>
        <begin position="106"/>
        <end position="287"/>
    </location>
</feature>
<reference evidence="6" key="1">
    <citation type="submission" date="2021-05" db="EMBL/GenBank/DDBJ databases">
        <title>Novel Bacillus species.</title>
        <authorList>
            <person name="Liu G."/>
        </authorList>
    </citation>
    <scope>NUCLEOTIDE SEQUENCE</scope>
    <source>
        <strain evidence="6">FJAT-49825</strain>
    </source>
</reference>
<dbReference type="SUPFAM" id="SSF56349">
    <property type="entry name" value="DNA breaking-rejoining enzymes"/>
    <property type="match status" value="1"/>
</dbReference>
<sequence>MSGFVLSDLLEEFLLDLQVKNYSRETVKTTKTSINQLIKFGGDIEINKINRLHLKKFIIDQQTKVKANTINHRLKLIRSMFSYAIEQGLLKENPMEGITKLKTEKNVIRTYSADLIREVLESFKGRDYISVRNKTIFVLLVETGIRNSELCNIKLSDLSGNSIRIMGKGSKVRYVPITESLDLQIKRYMRVRERYLNGVESDNLFINRFKKPMTRHVLLDIVKNQIFKGMDINVNTSVHQFRRFYAQNMLENTDLYTVSKLLGHSDIKTTETYIRGIENSKLIEKGMNSPLSKIRK</sequence>
<dbReference type="InterPro" id="IPR044068">
    <property type="entry name" value="CB"/>
</dbReference>
<dbReference type="EMBL" id="JAGYPF010000004">
    <property type="protein sequence ID" value="MBS4214943.1"/>
    <property type="molecule type" value="Genomic_DNA"/>
</dbReference>
<dbReference type="InterPro" id="IPR002104">
    <property type="entry name" value="Integrase_catalytic"/>
</dbReference>
<protein>
    <submittedName>
        <fullName evidence="6">Tyrosine-type recombinase/integrase</fullName>
    </submittedName>
</protein>
<keyword evidence="2" id="KW-0233">DNA recombination</keyword>
<dbReference type="PROSITE" id="PS51900">
    <property type="entry name" value="CB"/>
    <property type="match status" value="1"/>
</dbReference>
<evidence type="ECO:0000256" key="3">
    <source>
        <dbReference type="PROSITE-ProRule" id="PRU01248"/>
    </source>
</evidence>
<dbReference type="GO" id="GO:0003677">
    <property type="term" value="F:DNA binding"/>
    <property type="evidence" value="ECO:0007669"/>
    <property type="project" value="UniProtKB-UniRule"/>
</dbReference>
<dbReference type="RefSeq" id="WP_213119443.1">
    <property type="nucleotide sequence ID" value="NZ_JAGYPF010000004.1"/>
</dbReference>
<accession>A0A942U9A1</accession>
<name>A0A942U9A1_9BACI</name>
<dbReference type="Gene3D" id="1.10.443.10">
    <property type="entry name" value="Intergrase catalytic core"/>
    <property type="match status" value="1"/>
</dbReference>
<dbReference type="Gene3D" id="1.10.150.130">
    <property type="match status" value="1"/>
</dbReference>
<dbReference type="Pfam" id="PF13102">
    <property type="entry name" value="Phage_int_SAM_5"/>
    <property type="match status" value="1"/>
</dbReference>
<comment type="caution">
    <text evidence="6">The sequence shown here is derived from an EMBL/GenBank/DDBJ whole genome shotgun (WGS) entry which is preliminary data.</text>
</comment>
<evidence type="ECO:0000313" key="6">
    <source>
        <dbReference type="EMBL" id="MBS4214943.1"/>
    </source>
</evidence>
<evidence type="ECO:0000313" key="7">
    <source>
        <dbReference type="Proteomes" id="UP000679749"/>
    </source>
</evidence>
<feature type="domain" description="Core-binding (CB)" evidence="5">
    <location>
        <begin position="4"/>
        <end position="85"/>
    </location>
</feature>
<dbReference type="InterPro" id="IPR050090">
    <property type="entry name" value="Tyrosine_recombinase_XerCD"/>
</dbReference>
<dbReference type="InterPro" id="IPR013762">
    <property type="entry name" value="Integrase-like_cat_sf"/>
</dbReference>
<dbReference type="InterPro" id="IPR011010">
    <property type="entry name" value="DNA_brk_join_enz"/>
</dbReference>
<dbReference type="PROSITE" id="PS51898">
    <property type="entry name" value="TYR_RECOMBINASE"/>
    <property type="match status" value="1"/>
</dbReference>
<gene>
    <name evidence="6" type="ORF">KHA99_21065</name>
</gene>
<dbReference type="InterPro" id="IPR025269">
    <property type="entry name" value="SAM-like_dom"/>
</dbReference>
<dbReference type="PANTHER" id="PTHR30349">
    <property type="entry name" value="PHAGE INTEGRASE-RELATED"/>
    <property type="match status" value="1"/>
</dbReference>
<dbReference type="AlphaFoldDB" id="A0A942U9A1"/>
<dbReference type="Pfam" id="PF00589">
    <property type="entry name" value="Phage_integrase"/>
    <property type="match status" value="1"/>
</dbReference>
<evidence type="ECO:0000259" key="4">
    <source>
        <dbReference type="PROSITE" id="PS51898"/>
    </source>
</evidence>
<dbReference type="PANTHER" id="PTHR30349:SF81">
    <property type="entry name" value="TYROSINE RECOMBINASE XERC"/>
    <property type="match status" value="1"/>
</dbReference>
<evidence type="ECO:0000256" key="1">
    <source>
        <dbReference type="ARBA" id="ARBA00023125"/>
    </source>
</evidence>
<evidence type="ECO:0000256" key="2">
    <source>
        <dbReference type="ARBA" id="ARBA00023172"/>
    </source>
</evidence>
<organism evidence="6 7">
    <name type="scientific">Neobacillus rhizophilus</name>
    <dbReference type="NCBI Taxonomy" id="2833579"/>
    <lineage>
        <taxon>Bacteria</taxon>
        <taxon>Bacillati</taxon>
        <taxon>Bacillota</taxon>
        <taxon>Bacilli</taxon>
        <taxon>Bacillales</taxon>
        <taxon>Bacillaceae</taxon>
        <taxon>Neobacillus</taxon>
    </lineage>
</organism>
<dbReference type="GO" id="GO:0006310">
    <property type="term" value="P:DNA recombination"/>
    <property type="evidence" value="ECO:0007669"/>
    <property type="project" value="UniProtKB-KW"/>
</dbReference>
<keyword evidence="1 3" id="KW-0238">DNA-binding</keyword>
<dbReference type="InterPro" id="IPR010998">
    <property type="entry name" value="Integrase_recombinase_N"/>
</dbReference>
<dbReference type="GO" id="GO:0015074">
    <property type="term" value="P:DNA integration"/>
    <property type="evidence" value="ECO:0007669"/>
    <property type="project" value="InterPro"/>
</dbReference>